<sequence>MLFIIIQELVNKITIAKEKHKNENLKKDLDIANLKLQT</sequence>
<evidence type="ECO:0000313" key="2">
    <source>
        <dbReference type="EMBL" id="QHU32868.1"/>
    </source>
</evidence>
<name>A0A6C0LS95_9ZZZZ</name>
<proteinExistence type="predicted"/>
<evidence type="ECO:0000256" key="1">
    <source>
        <dbReference type="SAM" id="Coils"/>
    </source>
</evidence>
<dbReference type="AlphaFoldDB" id="A0A6C0LS95"/>
<keyword evidence="1" id="KW-0175">Coiled coil</keyword>
<reference evidence="2" key="1">
    <citation type="journal article" date="2020" name="Nature">
        <title>Giant virus diversity and host interactions through global metagenomics.</title>
        <authorList>
            <person name="Schulz F."/>
            <person name="Roux S."/>
            <person name="Paez-Espino D."/>
            <person name="Jungbluth S."/>
            <person name="Walsh D.A."/>
            <person name="Denef V.J."/>
            <person name="McMahon K.D."/>
            <person name="Konstantinidis K.T."/>
            <person name="Eloe-Fadrosh E.A."/>
            <person name="Kyrpides N.C."/>
            <person name="Woyke T."/>
        </authorList>
    </citation>
    <scope>NUCLEOTIDE SEQUENCE</scope>
    <source>
        <strain evidence="2">GVMAG-S-1014582-52</strain>
    </source>
</reference>
<feature type="coiled-coil region" evidence="1">
    <location>
        <begin position="6"/>
        <end position="35"/>
    </location>
</feature>
<organism evidence="2">
    <name type="scientific">viral metagenome</name>
    <dbReference type="NCBI Taxonomy" id="1070528"/>
    <lineage>
        <taxon>unclassified sequences</taxon>
        <taxon>metagenomes</taxon>
        <taxon>organismal metagenomes</taxon>
    </lineage>
</organism>
<dbReference type="EMBL" id="MN740556">
    <property type="protein sequence ID" value="QHU32868.1"/>
    <property type="molecule type" value="Genomic_DNA"/>
</dbReference>
<accession>A0A6C0LS95</accession>
<protein>
    <submittedName>
        <fullName evidence="2">Uncharacterized protein</fullName>
    </submittedName>
</protein>